<organism evidence="1 2">
    <name type="scientific">Bacillus badius</name>
    <dbReference type="NCBI Taxonomy" id="1455"/>
    <lineage>
        <taxon>Bacteria</taxon>
        <taxon>Bacillati</taxon>
        <taxon>Bacillota</taxon>
        <taxon>Bacilli</taxon>
        <taxon>Bacillales</taxon>
        <taxon>Bacillaceae</taxon>
        <taxon>Pseudobacillus</taxon>
    </lineage>
</organism>
<dbReference type="Proteomes" id="UP000031982">
    <property type="component" value="Unassembled WGS sequence"/>
</dbReference>
<dbReference type="GeneID" id="92779096"/>
<evidence type="ECO:0000313" key="2">
    <source>
        <dbReference type="Proteomes" id="UP000031982"/>
    </source>
</evidence>
<dbReference type="EMBL" id="JXLP01000024">
    <property type="protein sequence ID" value="KIL74210.1"/>
    <property type="molecule type" value="Genomic_DNA"/>
</dbReference>
<name>A0ABR5APF4_BACBA</name>
<protein>
    <submittedName>
        <fullName evidence="1">Uncharacterized protein</fullName>
    </submittedName>
</protein>
<gene>
    <name evidence="1" type="ORF">SD77_2865</name>
</gene>
<comment type="caution">
    <text evidence="1">The sequence shown here is derived from an EMBL/GenBank/DDBJ whole genome shotgun (WGS) entry which is preliminary data.</text>
</comment>
<sequence length="46" mass="5309">MPIHEFGLGDIAECPNCGRGFELNNLDEEELNDFDEYFEHITTCDD</sequence>
<reference evidence="1 2" key="1">
    <citation type="submission" date="2015-01" db="EMBL/GenBank/DDBJ databases">
        <title>Genome Assembly of Bacillus badius MTCC 1458.</title>
        <authorList>
            <person name="Verma A."/>
            <person name="Khatri I."/>
            <person name="Mual P."/>
            <person name="Subramanian S."/>
            <person name="Krishnamurthi S."/>
        </authorList>
    </citation>
    <scope>NUCLEOTIDE SEQUENCE [LARGE SCALE GENOMIC DNA]</scope>
    <source>
        <strain evidence="1 2">MTCC 1458</strain>
    </source>
</reference>
<accession>A0ABR5APF4</accession>
<evidence type="ECO:0000313" key="1">
    <source>
        <dbReference type="EMBL" id="KIL74210.1"/>
    </source>
</evidence>
<proteinExistence type="predicted"/>
<keyword evidence="2" id="KW-1185">Reference proteome</keyword>
<dbReference type="RefSeq" id="WP_156141529.1">
    <property type="nucleotide sequence ID" value="NZ_JARLVI010000050.1"/>
</dbReference>